<proteinExistence type="predicted"/>
<organism evidence="2">
    <name type="scientific">viral metagenome</name>
    <dbReference type="NCBI Taxonomy" id="1070528"/>
    <lineage>
        <taxon>unclassified sequences</taxon>
        <taxon>metagenomes</taxon>
        <taxon>organismal metagenomes</taxon>
    </lineage>
</organism>
<dbReference type="AlphaFoldDB" id="A0A6C0J655"/>
<protein>
    <recommendedName>
        <fullName evidence="3">Glycylpeptide N-tetradecanoyltransferase</fullName>
    </recommendedName>
</protein>
<evidence type="ECO:0000313" key="2">
    <source>
        <dbReference type="EMBL" id="QHT99437.1"/>
    </source>
</evidence>
<evidence type="ECO:0000256" key="1">
    <source>
        <dbReference type="SAM" id="Phobius"/>
    </source>
</evidence>
<accession>A0A6C0J655</accession>
<feature type="transmembrane region" description="Helical" evidence="1">
    <location>
        <begin position="6"/>
        <end position="25"/>
    </location>
</feature>
<evidence type="ECO:0008006" key="3">
    <source>
        <dbReference type="Google" id="ProtNLM"/>
    </source>
</evidence>
<keyword evidence="1" id="KW-0812">Transmembrane</keyword>
<sequence>MIFQYILVFVIVFYIIVLAIIKIKYPFWNNQPVFHTYDYIRSCYREPFIIQQNGPYKTKYFNDILIKTRHIDECSQTIKEITDLIQCHYLSSEYIDYIIQPNDIYAMLTGQNQPSFISTYKLPNYELKPKESNEGIELISTEKLVGCITSRSVTMYVRSVNKDNAYNKVLIYFIDNLCVHREHDHIKVSRNLLQTHDFNQRMYNKKISCSLIKKDGEPFSGIRPLITYNTYFYTIPNKKVSRMDSNYSVKELRTNNMEIFMDFFTVNSVFETKTMLFDIMVLSDIGNILSQMKEKLLYIYCLQQGEDILGFYFVKDMKRHYDEKEAKTLSLICSVQNSNNNHLFYMGFLHVLRQIIHINADYKMITIENIGHNKILHEYWCRGKQSLYSIETSYYSYNYVYPSSPIDSTRCFLLF</sequence>
<reference evidence="2" key="1">
    <citation type="journal article" date="2020" name="Nature">
        <title>Giant virus diversity and host interactions through global metagenomics.</title>
        <authorList>
            <person name="Schulz F."/>
            <person name="Roux S."/>
            <person name="Paez-Espino D."/>
            <person name="Jungbluth S."/>
            <person name="Walsh D.A."/>
            <person name="Denef V.J."/>
            <person name="McMahon K.D."/>
            <person name="Konstantinidis K.T."/>
            <person name="Eloe-Fadrosh E.A."/>
            <person name="Kyrpides N.C."/>
            <person name="Woyke T."/>
        </authorList>
    </citation>
    <scope>NUCLEOTIDE SEQUENCE</scope>
    <source>
        <strain evidence="2">GVMAG-M-3300025699-48</strain>
    </source>
</reference>
<dbReference type="Gene3D" id="3.40.630.30">
    <property type="match status" value="1"/>
</dbReference>
<dbReference type="EMBL" id="MN740308">
    <property type="protein sequence ID" value="QHT99437.1"/>
    <property type="molecule type" value="Genomic_DNA"/>
</dbReference>
<name>A0A6C0J655_9ZZZZ</name>
<keyword evidence="1" id="KW-1133">Transmembrane helix</keyword>
<keyword evidence="1" id="KW-0472">Membrane</keyword>